<dbReference type="PROSITE" id="PS50893">
    <property type="entry name" value="ABC_TRANSPORTER_2"/>
    <property type="match status" value="1"/>
</dbReference>
<reference evidence="7" key="1">
    <citation type="journal article" date="2019" name="Int. J. Syst. Evol. Microbiol.">
        <title>The Global Catalogue of Microorganisms (GCM) 10K type strain sequencing project: providing services to taxonomists for standard genome sequencing and annotation.</title>
        <authorList>
            <consortium name="The Broad Institute Genomics Platform"/>
            <consortium name="The Broad Institute Genome Sequencing Center for Infectious Disease"/>
            <person name="Wu L."/>
            <person name="Ma J."/>
        </authorList>
    </citation>
    <scope>NUCLEOTIDE SEQUENCE [LARGE SCALE GENOMIC DNA]</scope>
    <source>
        <strain evidence="7">NBRC 108755</strain>
    </source>
</reference>
<feature type="transmembrane region" description="Helical" evidence="4">
    <location>
        <begin position="7"/>
        <end position="29"/>
    </location>
</feature>
<protein>
    <recommendedName>
        <fullName evidence="5">ABC transporter domain-containing protein</fullName>
    </recommendedName>
</protein>
<dbReference type="Proteomes" id="UP001157069">
    <property type="component" value="Unassembled WGS sequence"/>
</dbReference>
<dbReference type="PROSITE" id="PS00211">
    <property type="entry name" value="ABC_TRANSPORTER_1"/>
    <property type="match status" value="1"/>
</dbReference>
<dbReference type="Pfam" id="PF00005">
    <property type="entry name" value="ABC_tran"/>
    <property type="match status" value="1"/>
</dbReference>
<keyword evidence="1" id="KW-0813">Transport</keyword>
<evidence type="ECO:0000259" key="5">
    <source>
        <dbReference type="PROSITE" id="PS50893"/>
    </source>
</evidence>
<keyword evidence="3" id="KW-0067">ATP-binding</keyword>
<dbReference type="InterPro" id="IPR015854">
    <property type="entry name" value="ABC_transpr_LolD-like"/>
</dbReference>
<evidence type="ECO:0000313" key="6">
    <source>
        <dbReference type="EMBL" id="GMA92933.1"/>
    </source>
</evidence>
<gene>
    <name evidence="6" type="ORF">GCM10025869_34620</name>
</gene>
<dbReference type="Gene3D" id="2.40.50.100">
    <property type="match status" value="1"/>
</dbReference>
<dbReference type="InterPro" id="IPR003593">
    <property type="entry name" value="AAA+_ATPase"/>
</dbReference>
<feature type="domain" description="ABC transporter" evidence="5">
    <location>
        <begin position="322"/>
        <end position="557"/>
    </location>
</feature>
<dbReference type="InterPro" id="IPR011053">
    <property type="entry name" value="Single_hybrid_motif"/>
</dbReference>
<evidence type="ECO:0000256" key="2">
    <source>
        <dbReference type="ARBA" id="ARBA00022741"/>
    </source>
</evidence>
<comment type="caution">
    <text evidence="6">The sequence shown here is derived from an EMBL/GenBank/DDBJ whole genome shotgun (WGS) entry which is preliminary data.</text>
</comment>
<organism evidence="6 7">
    <name type="scientific">Homoserinibacter gongjuensis</name>
    <dbReference type="NCBI Taxonomy" id="1162968"/>
    <lineage>
        <taxon>Bacteria</taxon>
        <taxon>Bacillati</taxon>
        <taxon>Actinomycetota</taxon>
        <taxon>Actinomycetes</taxon>
        <taxon>Micrococcales</taxon>
        <taxon>Microbacteriaceae</taxon>
        <taxon>Homoserinibacter</taxon>
    </lineage>
</organism>
<name>A0ABQ6JXG5_9MICO</name>
<dbReference type="Gene3D" id="3.40.50.300">
    <property type="entry name" value="P-loop containing nucleotide triphosphate hydrolases"/>
    <property type="match status" value="1"/>
</dbReference>
<dbReference type="PANTHER" id="PTHR24220:SF86">
    <property type="entry name" value="ABC TRANSPORTER ABCH.1"/>
    <property type="match status" value="1"/>
</dbReference>
<keyword evidence="4" id="KW-0812">Transmembrane</keyword>
<dbReference type="SMART" id="SM00382">
    <property type="entry name" value="AAA"/>
    <property type="match status" value="1"/>
</dbReference>
<dbReference type="SUPFAM" id="SSF51230">
    <property type="entry name" value="Single hybrid motif"/>
    <property type="match status" value="1"/>
</dbReference>
<keyword evidence="2" id="KW-0547">Nucleotide-binding</keyword>
<dbReference type="SUPFAM" id="SSF52540">
    <property type="entry name" value="P-loop containing nucleoside triphosphate hydrolases"/>
    <property type="match status" value="1"/>
</dbReference>
<dbReference type="InterPro" id="IPR017911">
    <property type="entry name" value="MacB-like_ATP-bd"/>
</dbReference>
<keyword evidence="4" id="KW-1133">Transmembrane helix</keyword>
<accession>A0ABQ6JXG5</accession>
<dbReference type="Gene3D" id="2.40.420.20">
    <property type="match status" value="1"/>
</dbReference>
<proteinExistence type="predicted"/>
<dbReference type="InterPro" id="IPR027417">
    <property type="entry name" value="P-loop_NTPase"/>
</dbReference>
<keyword evidence="7" id="KW-1185">Reference proteome</keyword>
<evidence type="ECO:0000256" key="4">
    <source>
        <dbReference type="SAM" id="Phobius"/>
    </source>
</evidence>
<evidence type="ECO:0000256" key="3">
    <source>
        <dbReference type="ARBA" id="ARBA00022840"/>
    </source>
</evidence>
<dbReference type="EMBL" id="BSVA01000001">
    <property type="protein sequence ID" value="GMA92933.1"/>
    <property type="molecule type" value="Genomic_DNA"/>
</dbReference>
<dbReference type="InterPro" id="IPR017871">
    <property type="entry name" value="ABC_transporter-like_CS"/>
</dbReference>
<evidence type="ECO:0000313" key="7">
    <source>
        <dbReference type="Proteomes" id="UP001157069"/>
    </source>
</evidence>
<dbReference type="PANTHER" id="PTHR24220">
    <property type="entry name" value="IMPORT ATP-BINDING PROTEIN"/>
    <property type="match status" value="1"/>
</dbReference>
<keyword evidence="4" id="KW-0472">Membrane</keyword>
<evidence type="ECO:0000256" key="1">
    <source>
        <dbReference type="ARBA" id="ARBA00022448"/>
    </source>
</evidence>
<dbReference type="CDD" id="cd03255">
    <property type="entry name" value="ABC_MJ0796_LolCDE_FtsE"/>
    <property type="match status" value="1"/>
</dbReference>
<sequence length="557" mass="58185">MSIARRWVFPIIWMVIFAVIGAALVKIAFFPDSAATGSDGLEPTGQVVEPQVPVSIGTIRNDVVLDATIGPDAAVAARSAISGEVRKVSATVGQQVEEGAELAQIRGMNDDGTNRWSILRAPISGTLTSFELLVGQQVGLGDALAQVSPGTFSVTATLAPEQQYRLLQKPTEAEVTINGGPAPFTCTGLVITTGTTGSNGDGGGGGEATSGTVVRCAVPTDVQVFAGLTAKVTIAGGLAENVLTLPATAVEGAAGTGVVYLIGSDGETVETPVTLGLSDGITVEITGEWRRATSCCSSCRARSRIPAPTPASASRGDRMTLLRLEGVARSVQLPDFTTLEILRSIDLEVEVGDHVSIVGRSGSGKSTLLNLLGLLDAPTAGRLFFDEVPLEKLRGAARDRRRGRDIGFIFQQFNLLPGRTALENVATPLLYAHDGSFWRRERLATEMLQRVGLGDRLHSLPTQLSGGEQQRVAIARALVRGPRLILADEPTGALDVETGGRVMGLLDDIAEQSGAALITITHDPNVAALARRHYRLDAGVLTPVSTPASTQAEGVPA</sequence>
<dbReference type="InterPro" id="IPR003439">
    <property type="entry name" value="ABC_transporter-like_ATP-bd"/>
</dbReference>